<dbReference type="Proteomes" id="UP000266841">
    <property type="component" value="Unassembled WGS sequence"/>
</dbReference>
<keyword evidence="3" id="KW-1185">Reference proteome</keyword>
<feature type="compositionally biased region" description="Polar residues" evidence="1">
    <location>
        <begin position="194"/>
        <end position="204"/>
    </location>
</feature>
<feature type="compositionally biased region" description="Basic residues" evidence="1">
    <location>
        <begin position="424"/>
        <end position="434"/>
    </location>
</feature>
<feature type="compositionally biased region" description="Basic residues" evidence="1">
    <location>
        <begin position="467"/>
        <end position="493"/>
    </location>
</feature>
<gene>
    <name evidence="2" type="ORF">THAOC_31645</name>
</gene>
<sequence>LLGEPGASAGGPVVDGDPWAKQVGINALAADLLNLENIMDVVDQAIYPETREDKARKAAEKARKESADAREEEERAAAAKKAADDEAMVASQLVRADSNADQSLEGRGGNWLTRALCCGPACGGSNSYGTSSTTMESTIATADYTAGSTVQDTVNTSGDDPTAASKDCSTLKTVEEQTSHKSRDASHKSRDASQRSPRGSTASSRPKADRYAGHIGGRAGWRLDRRVDHRVDGPELAEEGRPGRVRVGLVEEVLHPEQDVRVVGRLTRDGPAGGEQAERRLEPDQGRREGGGAGHGEQHRRLRADEADGEAAADRHGPAAEQEPTAPLEHEREGRRRRRRPAAATAAADRAAAAADTATATAVRAAAASATAAPATAAPATTTAAAAAAAAAGRILRPKRCAGEQQRRQRDGEQQPRQRDGEQKRRRRRRRRSPAIHQPQEILPPPLRGWDAEPHQPVRVGAGLAPRRQRPQRQRPRRQRPRRQRARCQRPRRVREQRPKRRAECRGDPSGEMVTDTAPRGRPLRGVAPILSSPTSQSATLNDYGSKGYAPPQYQQQPRQVNMQQVYQQTNPSSNASYGNSTMAGPGNYSHPSQEYTAYGSLPPENQNLSGYRSAKSPAGDMNQPWQQSASLQSSPKSMPPRDPFSISKMNSNLSVESDYEDRADRYGAVDLGQTEEERDQPPVHYSYDENPTKSPAIAMLMTNDSAVDEKDRYGGMPSGLNSMKSQQRRQGGYPSQAQEQLSSSRNEARQQQGAYGGQNQQHQQTDIAARSNEATNTNPAMMSGNAQQSPQQPSGYGMPRRAGVQNHFNYGSVGTMPPLPEQQQIDMSHWQMNPDEGAPRPNDGEYHNQQEVDMSHGQMQPEGSPRANNGAHHSQAGGPGPVGYYGQNSMAPQQQEQQHQPPPQGMMQPAMNGPYPNHGVGVGYNNTSPPRRSFLA</sequence>
<feature type="compositionally biased region" description="Low complexity" evidence="1">
    <location>
        <begin position="751"/>
        <end position="765"/>
    </location>
</feature>
<feature type="compositionally biased region" description="Polar residues" evidence="1">
    <location>
        <begin position="624"/>
        <end position="637"/>
    </location>
</feature>
<feature type="compositionally biased region" description="Basic and acidic residues" evidence="1">
    <location>
        <begin position="494"/>
        <end position="509"/>
    </location>
</feature>
<evidence type="ECO:0000313" key="3">
    <source>
        <dbReference type="Proteomes" id="UP000266841"/>
    </source>
</evidence>
<accession>K0RKP6</accession>
<feature type="region of interest" description="Disordered" evidence="1">
    <location>
        <begin position="152"/>
        <end position="216"/>
    </location>
</feature>
<comment type="caution">
    <text evidence="2">The sequence shown here is derived from an EMBL/GenBank/DDBJ whole genome shotgun (WGS) entry which is preliminary data.</text>
</comment>
<feature type="compositionally biased region" description="Low complexity" evidence="1">
    <location>
        <begin position="342"/>
        <end position="392"/>
    </location>
</feature>
<dbReference type="OMA" id="VEEQTSH"/>
<reference evidence="2 3" key="1">
    <citation type="journal article" date="2012" name="Genome Biol.">
        <title>Genome and low-iron response of an oceanic diatom adapted to chronic iron limitation.</title>
        <authorList>
            <person name="Lommer M."/>
            <person name="Specht M."/>
            <person name="Roy A.S."/>
            <person name="Kraemer L."/>
            <person name="Andreson R."/>
            <person name="Gutowska M.A."/>
            <person name="Wolf J."/>
            <person name="Bergner S.V."/>
            <person name="Schilhabel M.B."/>
            <person name="Klostermeier U.C."/>
            <person name="Beiko R.G."/>
            <person name="Rosenstiel P."/>
            <person name="Hippler M."/>
            <person name="Laroche J."/>
        </authorList>
    </citation>
    <scope>NUCLEOTIDE SEQUENCE [LARGE SCALE GENOMIC DNA]</scope>
    <source>
        <strain evidence="2 3">CCMP1005</strain>
    </source>
</reference>
<feature type="compositionally biased region" description="Basic and acidic residues" evidence="1">
    <location>
        <begin position="401"/>
        <end position="423"/>
    </location>
</feature>
<evidence type="ECO:0000313" key="2">
    <source>
        <dbReference type="EMBL" id="EJK49476.1"/>
    </source>
</evidence>
<protein>
    <submittedName>
        <fullName evidence="2">Uncharacterized protein</fullName>
    </submittedName>
</protein>
<feature type="non-terminal residue" evidence="2">
    <location>
        <position position="1"/>
    </location>
</feature>
<feature type="region of interest" description="Disordered" evidence="1">
    <location>
        <begin position="261"/>
        <end position="693"/>
    </location>
</feature>
<feature type="compositionally biased region" description="Basic and acidic residues" evidence="1">
    <location>
        <begin position="173"/>
        <end position="193"/>
    </location>
</feature>
<feature type="compositionally biased region" description="Polar residues" evidence="1">
    <location>
        <begin position="532"/>
        <end position="543"/>
    </location>
</feature>
<feature type="compositionally biased region" description="Polar residues" evidence="1">
    <location>
        <begin position="570"/>
        <end position="583"/>
    </location>
</feature>
<feature type="compositionally biased region" description="Low complexity" evidence="1">
    <location>
        <begin position="551"/>
        <end position="569"/>
    </location>
</feature>
<feature type="compositionally biased region" description="Polar residues" evidence="1">
    <location>
        <begin position="720"/>
        <end position="746"/>
    </location>
</feature>
<dbReference type="EMBL" id="AGNL01044751">
    <property type="protein sequence ID" value="EJK49476.1"/>
    <property type="molecule type" value="Genomic_DNA"/>
</dbReference>
<feature type="region of interest" description="Disordered" evidence="1">
    <location>
        <begin position="709"/>
        <end position="821"/>
    </location>
</feature>
<feature type="region of interest" description="Disordered" evidence="1">
    <location>
        <begin position="855"/>
        <end position="937"/>
    </location>
</feature>
<feature type="compositionally biased region" description="Polar residues" evidence="1">
    <location>
        <begin position="773"/>
        <end position="795"/>
    </location>
</feature>
<proteinExistence type="predicted"/>
<organism evidence="2 3">
    <name type="scientific">Thalassiosira oceanica</name>
    <name type="common">Marine diatom</name>
    <dbReference type="NCBI Taxonomy" id="159749"/>
    <lineage>
        <taxon>Eukaryota</taxon>
        <taxon>Sar</taxon>
        <taxon>Stramenopiles</taxon>
        <taxon>Ochrophyta</taxon>
        <taxon>Bacillariophyta</taxon>
        <taxon>Coscinodiscophyceae</taxon>
        <taxon>Thalassiosirophycidae</taxon>
        <taxon>Thalassiosirales</taxon>
        <taxon>Thalassiosiraceae</taxon>
        <taxon>Thalassiosira</taxon>
    </lineage>
</organism>
<feature type="compositionally biased region" description="Low complexity" evidence="1">
    <location>
        <begin position="891"/>
        <end position="915"/>
    </location>
</feature>
<name>K0RKP6_THAOC</name>
<evidence type="ECO:0000256" key="1">
    <source>
        <dbReference type="SAM" id="MobiDB-lite"/>
    </source>
</evidence>
<dbReference type="AlphaFoldDB" id="K0RKP6"/>
<feature type="compositionally biased region" description="Basic and acidic residues" evidence="1">
    <location>
        <begin position="49"/>
        <end position="84"/>
    </location>
</feature>
<feature type="region of interest" description="Disordered" evidence="1">
    <location>
        <begin position="49"/>
        <end position="85"/>
    </location>
</feature>
<feature type="compositionally biased region" description="Basic and acidic residues" evidence="1">
    <location>
        <begin position="276"/>
        <end position="318"/>
    </location>
</feature>